<keyword evidence="3" id="KW-0418">Kinase</keyword>
<keyword evidence="6" id="KW-1185">Reference proteome</keyword>
<evidence type="ECO:0000313" key="5">
    <source>
        <dbReference type="EMBL" id="MEE1868028.1"/>
    </source>
</evidence>
<organism evidence="5 6">
    <name type="scientific">Pseudomonas auratipiscis</name>
    <dbReference type="NCBI Taxonomy" id="3115853"/>
    <lineage>
        <taxon>Bacteria</taxon>
        <taxon>Pseudomonadati</taxon>
        <taxon>Pseudomonadota</taxon>
        <taxon>Gammaproteobacteria</taxon>
        <taxon>Pseudomonadales</taxon>
        <taxon>Pseudomonadaceae</taxon>
        <taxon>Pseudomonas</taxon>
    </lineage>
</organism>
<dbReference type="AlphaFoldDB" id="A0AB35WTU2"/>
<dbReference type="InterPro" id="IPR016869">
    <property type="entry name" value="UCP028135_HipA-like"/>
</dbReference>
<keyword evidence="2" id="KW-0808">Transferase</keyword>
<evidence type="ECO:0000256" key="1">
    <source>
        <dbReference type="ARBA" id="ARBA00010164"/>
    </source>
</evidence>
<dbReference type="GO" id="GO:0004674">
    <property type="term" value="F:protein serine/threonine kinase activity"/>
    <property type="evidence" value="ECO:0007669"/>
    <property type="project" value="TreeGrafter"/>
</dbReference>
<dbReference type="GO" id="GO:0005829">
    <property type="term" value="C:cytosol"/>
    <property type="evidence" value="ECO:0007669"/>
    <property type="project" value="TreeGrafter"/>
</dbReference>
<evidence type="ECO:0000313" key="6">
    <source>
        <dbReference type="Proteomes" id="UP001307839"/>
    </source>
</evidence>
<name>A0AB35WTU2_9PSED</name>
<feature type="domain" description="HipA-like C-terminal" evidence="4">
    <location>
        <begin position="167"/>
        <end position="384"/>
    </location>
</feature>
<proteinExistence type="inferred from homology"/>
<dbReference type="PANTHER" id="PTHR37419">
    <property type="entry name" value="SERINE/THREONINE-PROTEIN KINASE TOXIN HIPA"/>
    <property type="match status" value="1"/>
</dbReference>
<reference evidence="5 6" key="1">
    <citation type="submission" date="2024-01" db="EMBL/GenBank/DDBJ databases">
        <title>Unpublished Manusciprt.</title>
        <authorList>
            <person name="Duman M."/>
            <person name="Valdes E.G."/>
            <person name="Ajmi N."/>
            <person name="Altun S."/>
            <person name="Saticioglu I.B."/>
        </authorList>
    </citation>
    <scope>NUCLEOTIDE SEQUENCE [LARGE SCALE GENOMIC DNA]</scope>
    <source>
        <strain evidence="5 6">120P</strain>
    </source>
</reference>
<gene>
    <name evidence="5" type="ORF">V0R53_16700</name>
</gene>
<protein>
    <submittedName>
        <fullName evidence="5">HipA domain-containing protein</fullName>
    </submittedName>
</protein>
<dbReference type="InterPro" id="IPR012893">
    <property type="entry name" value="HipA-like_C"/>
</dbReference>
<dbReference type="PANTHER" id="PTHR37419:SF8">
    <property type="entry name" value="TOXIN YJJJ"/>
    <property type="match status" value="1"/>
</dbReference>
<dbReference type="Proteomes" id="UP001307839">
    <property type="component" value="Unassembled WGS sequence"/>
</dbReference>
<dbReference type="Pfam" id="PF07804">
    <property type="entry name" value="HipA_C"/>
    <property type="match status" value="1"/>
</dbReference>
<dbReference type="RefSeq" id="WP_330080071.1">
    <property type="nucleotide sequence ID" value="NZ_JAZDCU010000011.1"/>
</dbReference>
<evidence type="ECO:0000256" key="2">
    <source>
        <dbReference type="ARBA" id="ARBA00022679"/>
    </source>
</evidence>
<comment type="caution">
    <text evidence="5">The sequence shown here is derived from an EMBL/GenBank/DDBJ whole genome shotgun (WGS) entry which is preliminary data.</text>
</comment>
<dbReference type="InterPro" id="IPR052028">
    <property type="entry name" value="HipA_Ser/Thr_kinase"/>
</dbReference>
<evidence type="ECO:0000256" key="3">
    <source>
        <dbReference type="ARBA" id="ARBA00022777"/>
    </source>
</evidence>
<dbReference type="EMBL" id="JAZDQP010000011">
    <property type="protein sequence ID" value="MEE1868028.1"/>
    <property type="molecule type" value="Genomic_DNA"/>
</dbReference>
<accession>A0AB35WTU2</accession>
<evidence type="ECO:0000259" key="4">
    <source>
        <dbReference type="Pfam" id="PF07804"/>
    </source>
</evidence>
<dbReference type="PIRSF" id="PIRSF028135">
    <property type="entry name" value="UCP028135_HipA-like"/>
    <property type="match status" value="1"/>
</dbReference>
<sequence length="438" mass="49192">MAEQLTLQTYVEGRWHDALILTAQNGTHVAEGRFSAAYDQGYLLAFIESIESIFEPAVSVNLPLSWTNTDTVGYPAFVYDIVPAGAARRSLEARFGHEKPEGMDMELFLFKRCTPAPIGHLRIKESAELIDSARDIAFARQNVVERSNDFLEYAYELGAAMGGATGAQGEAPKLLMTEDVDGGFHADAVLADNQAYRHWLVKFARNKVTERDRDILRAEFHYYRAIAALGLDTVSTNGLALEEAEKPSLWMPRFDRCVEDGKVERIAMESIYSVCANTVPGSAMRHENVIKRLCQLWKANQQADEIEDLVFEYVRRDLLNRILGNSDNHGRNTSIFHHKGRLQLAPIYDLAPMVLDPEGVTRVTKWQSERAGAPDWHSVCASFDGLLDSNYLMSRLRRAAEDFRALPGLLSEMPESVRTAQSIPLNNLDVRLGEWGLR</sequence>
<comment type="similarity">
    <text evidence="1">Belongs to the HipA Ser/Thr kinase family.</text>
</comment>